<evidence type="ECO:0000256" key="2">
    <source>
        <dbReference type="ARBA" id="ARBA00022676"/>
    </source>
</evidence>
<evidence type="ECO:0000313" key="7">
    <source>
        <dbReference type="Proteomes" id="UP001211204"/>
    </source>
</evidence>
<evidence type="ECO:0000256" key="1">
    <source>
        <dbReference type="ARBA" id="ARBA00004922"/>
    </source>
</evidence>
<dbReference type="Proteomes" id="UP001211204">
    <property type="component" value="Chromosome"/>
</dbReference>
<keyword evidence="7" id="KW-1185">Reference proteome</keyword>
<evidence type="ECO:0000313" key="6">
    <source>
        <dbReference type="EMBL" id="BDT79158.1"/>
    </source>
</evidence>
<dbReference type="PANTHER" id="PTHR44835:SF1">
    <property type="entry name" value="PROTEIN O-GLCNAC TRANSFERASE"/>
    <property type="match status" value="1"/>
</dbReference>
<dbReference type="InterPro" id="IPR040542">
    <property type="entry name" value="HMW1_D2"/>
</dbReference>
<dbReference type="Pfam" id="PF18254">
    <property type="entry name" value="HMw1_D2"/>
    <property type="match status" value="1"/>
</dbReference>
<protein>
    <submittedName>
        <fullName evidence="6">Glycosyl transferase</fullName>
    </submittedName>
</protein>
<dbReference type="InterPro" id="IPR051939">
    <property type="entry name" value="Glycosyltr_41/O-GlcNAc_trsf"/>
</dbReference>
<proteinExistence type="predicted"/>
<comment type="pathway">
    <text evidence="1">Protein modification; protein glycosylation.</text>
</comment>
<evidence type="ECO:0000256" key="3">
    <source>
        <dbReference type="ARBA" id="ARBA00022679"/>
    </source>
</evidence>
<dbReference type="InterPro" id="IPR041109">
    <property type="entry name" value="HMW1C_N"/>
</dbReference>
<dbReference type="PANTHER" id="PTHR44835">
    <property type="entry name" value="UDP-N-ACETYLGLUCOSAMINE--PEPTIDE N-ACETYLGLUCOSAMINYLTRANSFERASE SPINDLY-RELATED"/>
    <property type="match status" value="1"/>
</dbReference>
<reference evidence="6 7" key="1">
    <citation type="submission" date="2022-11" db="EMBL/GenBank/DDBJ databases">
        <title>Complete Genome Sequences of three Polynucleobacter sp. Subcluster PnecC Strains KF022, KF023, and KF032 Isolated from a Shallow Eutrophic Lake in Japan.</title>
        <authorList>
            <person name="Ogata Y."/>
            <person name="Watanabe K."/>
            <person name="Takemine S."/>
            <person name="Shindo C."/>
            <person name="Kurokawa R."/>
            <person name="Suda W."/>
        </authorList>
    </citation>
    <scope>NUCLEOTIDE SEQUENCE [LARGE SCALE GENOMIC DNA]</scope>
    <source>
        <strain evidence="6 7">KF032</strain>
    </source>
</reference>
<organism evidence="6 7">
    <name type="scientific">Polynucleobacter yangtzensis</name>
    <dbReference type="NCBI Taxonomy" id="1743159"/>
    <lineage>
        <taxon>Bacteria</taxon>
        <taxon>Pseudomonadati</taxon>
        <taxon>Pseudomonadota</taxon>
        <taxon>Betaproteobacteria</taxon>
        <taxon>Burkholderiales</taxon>
        <taxon>Burkholderiaceae</taxon>
        <taxon>Polynucleobacter</taxon>
    </lineage>
</organism>
<dbReference type="RefSeq" id="WP_281744361.1">
    <property type="nucleotide sequence ID" value="NZ_AP026974.1"/>
</dbReference>
<evidence type="ECO:0000259" key="4">
    <source>
        <dbReference type="Pfam" id="PF18071"/>
    </source>
</evidence>
<dbReference type="GO" id="GO:0016740">
    <property type="term" value="F:transferase activity"/>
    <property type="evidence" value="ECO:0007669"/>
    <property type="project" value="UniProtKB-KW"/>
</dbReference>
<dbReference type="Gene3D" id="3.40.50.11380">
    <property type="match status" value="1"/>
</dbReference>
<accession>A0ABN6TR97</accession>
<gene>
    <name evidence="6" type="primary">hmwC</name>
    <name evidence="6" type="ORF">PKF032_10460</name>
</gene>
<keyword evidence="3 6" id="KW-0808">Transferase</keyword>
<dbReference type="Gene3D" id="3.40.50.2000">
    <property type="entry name" value="Glycogen Phosphorylase B"/>
    <property type="match status" value="1"/>
</dbReference>
<sequence length="619" mass="69299">MVFKLEDFEHAAYSRQHEDAARMLVNLLSILDSSYGVPGMQFQAQPLAGISEDQREAHVGVRLASAISCLFSDKDFHFAPQSLTSLFTLQRWFATIFGSTLFLNADHVVRALNLAGKGNLGHLEVTAQDLPKFALLYLPESEIVLEVDKLWDANKYLAASLGMALLSPRFLGSPQAHNKREALLPWLTQKLPEIETLEALPFGIMHDVYMHCSYADRADKHDIKGAINTLIERWLETYKLLPLDTPVLPAKKGQKPTMLVVMEWFNAGHSIYRTHSRTLEAAKELFHIVGMGLSNATDAVGHAVFDEWIEIKQGSLQEQISQIRGVAEERQAQVFYMPSVGMFPLTMMLANIRLAPVMAMALGHPATSHSASMDYVVVEEDYVGDPDCFSEELLILPNDGMPYRPSGLASQNPEPPIIRENPEVVDIVVAASAMKINPGFLNACKEIALRSKVPVRFHFAVAFAQGMVYEQVKRVVRNTLGDFAIVYAHRGYTEYMDIVRKCDMYINPFPFGNTNGIIDTVTAGLVGVCKTGPEVNEHIDQGLFERFGMPNWLVATTTEDYIKAVVKLAENHELRNELRLKHAGPDKVQRIFQGRPEIMGQMLMERLKKAKSSKEQKSK</sequence>
<keyword evidence="2" id="KW-0328">Glycosyltransferase</keyword>
<name>A0ABN6TR97_9BURK</name>
<feature type="domain" description="HMW1C N-terminal" evidence="4">
    <location>
        <begin position="3"/>
        <end position="143"/>
    </location>
</feature>
<dbReference type="Pfam" id="PF18071">
    <property type="entry name" value="HMW1C_N"/>
    <property type="match status" value="1"/>
</dbReference>
<evidence type="ECO:0000259" key="5">
    <source>
        <dbReference type="Pfam" id="PF18254"/>
    </source>
</evidence>
<dbReference type="EMBL" id="AP026974">
    <property type="protein sequence ID" value="BDT79158.1"/>
    <property type="molecule type" value="Genomic_DNA"/>
</dbReference>
<feature type="domain" description="HMW1" evidence="5">
    <location>
        <begin position="148"/>
        <end position="234"/>
    </location>
</feature>